<evidence type="ECO:0000313" key="1">
    <source>
        <dbReference type="EMBL" id="MFA1559279.1"/>
    </source>
</evidence>
<reference evidence="1 2" key="1">
    <citation type="submission" date="2023-11" db="EMBL/GenBank/DDBJ databases">
        <title>Actinomadura monticuli sp. nov., isolated from volcanic ash.</title>
        <authorList>
            <person name="Lee S.D."/>
            <person name="Yang H."/>
            <person name="Kim I.S."/>
        </authorList>
    </citation>
    <scope>NUCLEOTIDE SEQUENCE [LARGE SCALE GENOMIC DNA]</scope>
    <source>
        <strain evidence="1 2">DSM 45346</strain>
    </source>
</reference>
<keyword evidence="2" id="KW-1185">Reference proteome</keyword>
<organism evidence="1 2">
    <name type="scientific">Actinomadura chokoriensis</name>
    <dbReference type="NCBI Taxonomy" id="454156"/>
    <lineage>
        <taxon>Bacteria</taxon>
        <taxon>Bacillati</taxon>
        <taxon>Actinomycetota</taxon>
        <taxon>Actinomycetes</taxon>
        <taxon>Streptosporangiales</taxon>
        <taxon>Thermomonosporaceae</taxon>
        <taxon>Actinomadura</taxon>
    </lineage>
</organism>
<sequence>MGREMAQRMMDAEVDWMYAVFAAAVTAEVLAPMAQAGPPA</sequence>
<protein>
    <submittedName>
        <fullName evidence="1">Uncharacterized protein</fullName>
    </submittedName>
</protein>
<gene>
    <name evidence="1" type="ORF">SM436_36780</name>
</gene>
<accession>A0ABV4RA47</accession>
<proteinExistence type="predicted"/>
<dbReference type="EMBL" id="JAXCEH010000046">
    <property type="protein sequence ID" value="MFA1559279.1"/>
    <property type="molecule type" value="Genomic_DNA"/>
</dbReference>
<evidence type="ECO:0000313" key="2">
    <source>
        <dbReference type="Proteomes" id="UP001569904"/>
    </source>
</evidence>
<comment type="caution">
    <text evidence="1">The sequence shown here is derived from an EMBL/GenBank/DDBJ whole genome shotgun (WGS) entry which is preliminary data.</text>
</comment>
<name>A0ABV4RA47_9ACTN</name>
<dbReference type="Proteomes" id="UP001569904">
    <property type="component" value="Unassembled WGS sequence"/>
</dbReference>